<keyword evidence="5" id="KW-1185">Reference proteome</keyword>
<dbReference type="SUPFAM" id="SSF53955">
    <property type="entry name" value="Lysozyme-like"/>
    <property type="match status" value="1"/>
</dbReference>
<dbReference type="InterPro" id="IPR031304">
    <property type="entry name" value="SLT_2"/>
</dbReference>
<dbReference type="SUPFAM" id="SSF47090">
    <property type="entry name" value="PGBD-like"/>
    <property type="match status" value="1"/>
</dbReference>
<dbReference type="CDD" id="cd13399">
    <property type="entry name" value="Slt35-like"/>
    <property type="match status" value="1"/>
</dbReference>
<evidence type="ECO:0000313" key="4">
    <source>
        <dbReference type="EMBL" id="MBB5723338.1"/>
    </source>
</evidence>
<evidence type="ECO:0000259" key="3">
    <source>
        <dbReference type="Pfam" id="PF13406"/>
    </source>
</evidence>
<evidence type="ECO:0000259" key="2">
    <source>
        <dbReference type="Pfam" id="PF01471"/>
    </source>
</evidence>
<dbReference type="PANTHER" id="PTHR30163">
    <property type="entry name" value="MEMBRANE-BOUND LYTIC MUREIN TRANSGLYCOSYLASE B"/>
    <property type="match status" value="1"/>
</dbReference>
<dbReference type="NCBIfam" id="TIGR02283">
    <property type="entry name" value="MltB_2"/>
    <property type="match status" value="1"/>
</dbReference>
<feature type="signal peptide" evidence="1">
    <location>
        <begin position="1"/>
        <end position="22"/>
    </location>
</feature>
<evidence type="ECO:0000256" key="1">
    <source>
        <dbReference type="SAM" id="SignalP"/>
    </source>
</evidence>
<dbReference type="GO" id="GO:0009253">
    <property type="term" value="P:peptidoglycan catabolic process"/>
    <property type="evidence" value="ECO:0007669"/>
    <property type="project" value="TreeGrafter"/>
</dbReference>
<proteinExistence type="predicted"/>
<dbReference type="Gene3D" id="1.10.8.350">
    <property type="entry name" value="Bacterial muramidase"/>
    <property type="match status" value="1"/>
</dbReference>
<dbReference type="Pfam" id="PF01471">
    <property type="entry name" value="PG_binding_1"/>
    <property type="match status" value="1"/>
</dbReference>
<gene>
    <name evidence="4" type="ORF">FHS72_002978</name>
</gene>
<feature type="domain" description="Transglycosylase SLT" evidence="3">
    <location>
        <begin position="32"/>
        <end position="334"/>
    </location>
</feature>
<name>A0A7W9EYZ3_9RHOB</name>
<accession>A0A7W9EYZ3</accession>
<organism evidence="4 5">
    <name type="scientific">Yoonia ponticola</name>
    <dbReference type="NCBI Taxonomy" id="1524255"/>
    <lineage>
        <taxon>Bacteria</taxon>
        <taxon>Pseudomonadati</taxon>
        <taxon>Pseudomonadota</taxon>
        <taxon>Alphaproteobacteria</taxon>
        <taxon>Rhodobacterales</taxon>
        <taxon>Paracoccaceae</taxon>
        <taxon>Yoonia</taxon>
    </lineage>
</organism>
<sequence length="411" mass="44621">MKYVTFFVWALCLALTPLALHAQDRGAITAQFNDWLGTTIWPIAQQNGVSRATFEAALSGVTPKWDLPDLVYAGKPADTNQRQAEFRTPAAYFDARALSNNANTGRSLMTRHADTLRRIEQQTGVPAQIIVAIWGRESSFGNAQIPHDAFQILSTKGFLSTRADYFTSELIAALVMVERGFATRNALKSSWAGALGQPQFMPSNYLQYAADGNGDGRADIWGSPEDTLASIGVYLQKHGWQAGRDWGFEVTVPETVSCAYEGPDQARKIQDWAAMGITRVSGNAFPSPEISENGFLLMPAGRLGPAFIVTSNFTALKAYNESDAYALFVGHVGDRMKYGSGGFSGAWGTLDRLSRADITTLQQRLERQGYDVGGADGLVGNKTRRSIGAWQTQNGLTATCTPSRALLAAIQ</sequence>
<reference evidence="4 5" key="1">
    <citation type="submission" date="2020-08" db="EMBL/GenBank/DDBJ databases">
        <title>Genomic Encyclopedia of Type Strains, Phase IV (KMG-IV): sequencing the most valuable type-strain genomes for metagenomic binning, comparative biology and taxonomic classification.</title>
        <authorList>
            <person name="Goeker M."/>
        </authorList>
    </citation>
    <scope>NUCLEOTIDE SEQUENCE [LARGE SCALE GENOMIC DNA]</scope>
    <source>
        <strain evidence="4 5">DSM 101064</strain>
    </source>
</reference>
<comment type="caution">
    <text evidence="4">The sequence shown here is derived from an EMBL/GenBank/DDBJ whole genome shotgun (WGS) entry which is preliminary data.</text>
</comment>
<feature type="chain" id="PRO_5030953395" evidence="1">
    <location>
        <begin position="23"/>
        <end position="411"/>
    </location>
</feature>
<dbReference type="PANTHER" id="PTHR30163:SF8">
    <property type="entry name" value="LYTIC MUREIN TRANSGLYCOSYLASE"/>
    <property type="match status" value="1"/>
</dbReference>
<dbReference type="InterPro" id="IPR036366">
    <property type="entry name" value="PGBDSf"/>
</dbReference>
<dbReference type="InterPro" id="IPR011970">
    <property type="entry name" value="MltB_2"/>
</dbReference>
<dbReference type="InterPro" id="IPR002477">
    <property type="entry name" value="Peptidoglycan-bd-like"/>
</dbReference>
<feature type="domain" description="Peptidoglycan binding-like" evidence="2">
    <location>
        <begin position="355"/>
        <end position="409"/>
    </location>
</feature>
<dbReference type="InterPro" id="IPR023346">
    <property type="entry name" value="Lysozyme-like_dom_sf"/>
</dbReference>
<dbReference type="Proteomes" id="UP000535415">
    <property type="component" value="Unassembled WGS sequence"/>
</dbReference>
<dbReference type="Pfam" id="PF13406">
    <property type="entry name" value="SLT_2"/>
    <property type="match status" value="1"/>
</dbReference>
<dbReference type="Gene3D" id="1.10.530.10">
    <property type="match status" value="1"/>
</dbReference>
<dbReference type="GO" id="GO:0008933">
    <property type="term" value="F:peptidoglycan lytic transglycosylase activity"/>
    <property type="evidence" value="ECO:0007669"/>
    <property type="project" value="TreeGrafter"/>
</dbReference>
<dbReference type="EMBL" id="JACIJM010000009">
    <property type="protein sequence ID" value="MBB5723338.1"/>
    <property type="molecule type" value="Genomic_DNA"/>
</dbReference>
<keyword evidence="1" id="KW-0732">Signal</keyword>
<dbReference type="AlphaFoldDB" id="A0A7W9EYZ3"/>
<protein>
    <submittedName>
        <fullName evidence="4">Lytic murein transglycosylase</fullName>
    </submittedName>
</protein>
<dbReference type="Gene3D" id="1.10.101.10">
    <property type="entry name" value="PGBD-like superfamily/PGBD"/>
    <property type="match status" value="1"/>
</dbReference>
<dbReference type="InterPro" id="IPR036365">
    <property type="entry name" value="PGBD-like_sf"/>
</dbReference>
<dbReference type="RefSeq" id="WP_183530447.1">
    <property type="nucleotide sequence ID" value="NZ_JACIJM010000009.1"/>
</dbReference>
<evidence type="ECO:0000313" key="5">
    <source>
        <dbReference type="Proteomes" id="UP000535415"/>
    </source>
</evidence>
<dbReference type="InterPro" id="IPR043426">
    <property type="entry name" value="MltB-like"/>
</dbReference>